<dbReference type="InterPro" id="IPR011055">
    <property type="entry name" value="Dup_hybrid_motif"/>
</dbReference>
<feature type="transmembrane region" description="Helical" evidence="1">
    <location>
        <begin position="28"/>
        <end position="50"/>
    </location>
</feature>
<dbReference type="InterPro" id="IPR050570">
    <property type="entry name" value="Cell_wall_metabolism_enzyme"/>
</dbReference>
<keyword evidence="1" id="KW-0812">Transmembrane</keyword>
<sequence length="309" mass="33158">MLKNRYTVVVADRSSGVIRRITLNLRSVIGLLVAILGTPILLGLGFSWMASTELDRLKTNLASLQVENSGYRTASTTLRSEIAALEAVVTDIDKRAVLNPRALEALNQLPAELKARAIGGGEGAVTSNPLYTVALDSPRTTFTMLKDLLAGLDSRLQTIRYSVENRSALASATPQIWPTDPHGYLSGAFGYRIDPFTGIRTFHRAMDISTPHGQKVLATADGRVVSAKPTGNLGKLIVIDHGFGLATRYGHLSGFTVGAGDEVARGDLIGYVGSTGRSTGSHVHYEIWADGRPINPYRFLSPAETLATN</sequence>
<keyword evidence="1" id="KW-0472">Membrane</keyword>
<accession>A0A381R1P3</accession>
<evidence type="ECO:0000313" key="3">
    <source>
        <dbReference type="EMBL" id="SUZ85636.1"/>
    </source>
</evidence>
<gene>
    <name evidence="3" type="ORF">METZ01_LOCUS38490</name>
</gene>
<feature type="domain" description="M23ase beta-sheet core" evidence="2">
    <location>
        <begin position="202"/>
        <end position="296"/>
    </location>
</feature>
<dbReference type="PANTHER" id="PTHR21666:SF270">
    <property type="entry name" value="MUREIN HYDROLASE ACTIVATOR ENVC"/>
    <property type="match status" value="1"/>
</dbReference>
<reference evidence="3" key="1">
    <citation type="submission" date="2018-05" db="EMBL/GenBank/DDBJ databases">
        <authorList>
            <person name="Lanie J.A."/>
            <person name="Ng W.-L."/>
            <person name="Kazmierczak K.M."/>
            <person name="Andrzejewski T.M."/>
            <person name="Davidsen T.M."/>
            <person name="Wayne K.J."/>
            <person name="Tettelin H."/>
            <person name="Glass J.I."/>
            <person name="Rusch D."/>
            <person name="Podicherti R."/>
            <person name="Tsui H.-C.T."/>
            <person name="Winkler M.E."/>
        </authorList>
    </citation>
    <scope>NUCLEOTIDE SEQUENCE</scope>
</reference>
<dbReference type="GO" id="GO:0004222">
    <property type="term" value="F:metalloendopeptidase activity"/>
    <property type="evidence" value="ECO:0007669"/>
    <property type="project" value="TreeGrafter"/>
</dbReference>
<keyword evidence="1" id="KW-1133">Transmembrane helix</keyword>
<organism evidence="3">
    <name type="scientific">marine metagenome</name>
    <dbReference type="NCBI Taxonomy" id="408172"/>
    <lineage>
        <taxon>unclassified sequences</taxon>
        <taxon>metagenomes</taxon>
        <taxon>ecological metagenomes</taxon>
    </lineage>
</organism>
<dbReference type="EMBL" id="UINC01001645">
    <property type="protein sequence ID" value="SUZ85636.1"/>
    <property type="molecule type" value="Genomic_DNA"/>
</dbReference>
<dbReference type="InterPro" id="IPR016047">
    <property type="entry name" value="M23ase_b-sheet_dom"/>
</dbReference>
<proteinExistence type="predicted"/>
<evidence type="ECO:0000259" key="2">
    <source>
        <dbReference type="Pfam" id="PF01551"/>
    </source>
</evidence>
<protein>
    <recommendedName>
        <fullName evidence="2">M23ase beta-sheet core domain-containing protein</fullName>
    </recommendedName>
</protein>
<dbReference type="PANTHER" id="PTHR21666">
    <property type="entry name" value="PEPTIDASE-RELATED"/>
    <property type="match status" value="1"/>
</dbReference>
<dbReference type="Gene3D" id="2.70.70.10">
    <property type="entry name" value="Glucose Permease (Domain IIA)"/>
    <property type="match status" value="1"/>
</dbReference>
<evidence type="ECO:0000256" key="1">
    <source>
        <dbReference type="SAM" id="Phobius"/>
    </source>
</evidence>
<dbReference type="Pfam" id="PF01551">
    <property type="entry name" value="Peptidase_M23"/>
    <property type="match status" value="1"/>
</dbReference>
<dbReference type="AlphaFoldDB" id="A0A381R1P3"/>
<dbReference type="CDD" id="cd12797">
    <property type="entry name" value="M23_peptidase"/>
    <property type="match status" value="1"/>
</dbReference>
<dbReference type="SUPFAM" id="SSF51261">
    <property type="entry name" value="Duplicated hybrid motif"/>
    <property type="match status" value="1"/>
</dbReference>
<name>A0A381R1P3_9ZZZZ</name>